<organism evidence="1 2">
    <name type="scientific">Portunus trituberculatus</name>
    <name type="common">Swimming crab</name>
    <name type="synonym">Neptunus trituberculatus</name>
    <dbReference type="NCBI Taxonomy" id="210409"/>
    <lineage>
        <taxon>Eukaryota</taxon>
        <taxon>Metazoa</taxon>
        <taxon>Ecdysozoa</taxon>
        <taxon>Arthropoda</taxon>
        <taxon>Crustacea</taxon>
        <taxon>Multicrustacea</taxon>
        <taxon>Malacostraca</taxon>
        <taxon>Eumalacostraca</taxon>
        <taxon>Eucarida</taxon>
        <taxon>Decapoda</taxon>
        <taxon>Pleocyemata</taxon>
        <taxon>Brachyura</taxon>
        <taxon>Eubrachyura</taxon>
        <taxon>Portunoidea</taxon>
        <taxon>Portunidae</taxon>
        <taxon>Portuninae</taxon>
        <taxon>Portunus</taxon>
    </lineage>
</organism>
<evidence type="ECO:0000313" key="1">
    <source>
        <dbReference type="EMBL" id="MPC30352.1"/>
    </source>
</evidence>
<dbReference type="Proteomes" id="UP000324222">
    <property type="component" value="Unassembled WGS sequence"/>
</dbReference>
<comment type="caution">
    <text evidence="1">The sequence shown here is derived from an EMBL/GenBank/DDBJ whole genome shotgun (WGS) entry which is preliminary data.</text>
</comment>
<protein>
    <submittedName>
        <fullName evidence="1">Uncharacterized protein</fullName>
    </submittedName>
</protein>
<keyword evidence="2" id="KW-1185">Reference proteome</keyword>
<proteinExistence type="predicted"/>
<reference evidence="1 2" key="1">
    <citation type="submission" date="2019-05" db="EMBL/GenBank/DDBJ databases">
        <title>Another draft genome of Portunus trituberculatus and its Hox gene families provides insights of decapod evolution.</title>
        <authorList>
            <person name="Jeong J.-H."/>
            <person name="Song I."/>
            <person name="Kim S."/>
            <person name="Choi T."/>
            <person name="Kim D."/>
            <person name="Ryu S."/>
            <person name="Kim W."/>
        </authorList>
    </citation>
    <scope>NUCLEOTIDE SEQUENCE [LARGE SCALE GENOMIC DNA]</scope>
    <source>
        <tissue evidence="1">Muscle</tissue>
    </source>
</reference>
<dbReference type="EMBL" id="VSRR010002238">
    <property type="protein sequence ID" value="MPC30352.1"/>
    <property type="molecule type" value="Genomic_DNA"/>
</dbReference>
<name>A0A5B7E8P2_PORTR</name>
<sequence>MLPGVQLLNEYLSFFSIAAGCDTLQNKAQCIELHHIHDSNTKCCSVFLGHAKARQQGGVLAQKFSYDFPPSSLPPHAKYNSATATTQHHTKLSLAGHHWESEVQRVTLNTGN</sequence>
<gene>
    <name evidence="1" type="ORF">E2C01_023614</name>
</gene>
<dbReference type="AlphaFoldDB" id="A0A5B7E8P2"/>
<evidence type="ECO:0000313" key="2">
    <source>
        <dbReference type="Proteomes" id="UP000324222"/>
    </source>
</evidence>
<accession>A0A5B7E8P2</accession>